<dbReference type="PANTHER" id="PTHR31389">
    <property type="entry name" value="LD39211P"/>
    <property type="match status" value="1"/>
</dbReference>
<sequence length="368" mass="41618">MSNPMKTKNVFLLLILLALTSSLFVIFGGNQQTSIQSIVSETHKRFNKLKQLKENLNQPEEKRLLGSEKHLALLGFDQNPLLYPHSLWINTSVPAIVTYVRQPGHEKQAVGFLKNVQHFFPNITILVYNLGLDPENIQIVQNNCDSTRCTILPFDLEIFPSHVSEDVSHAFRPLIIQDALNRVGGVFFLECNLRFLKPVKFSLKAPLGTNTQKGNGIIAWTTRQATSSLTHPNMFGYFQTTSENFLFLPMVEATKLLIYNTADIHYSIMLPWVQCALTEDCIFPIGAQSSGCHFNKKPQYRYSGCHGYDASALNIVLGLKFDYKASLYTYSPKQSQEIEPLFKEVSRADALFEFNSLEDNSTTLPTLK</sequence>
<gene>
    <name evidence="2" type="ORF">ONE63_003321</name>
</gene>
<evidence type="ECO:0000313" key="3">
    <source>
        <dbReference type="Proteomes" id="UP001075354"/>
    </source>
</evidence>
<keyword evidence="1" id="KW-0732">Signal</keyword>
<accession>A0AAV7XB60</accession>
<proteinExistence type="predicted"/>
<dbReference type="Proteomes" id="UP001075354">
    <property type="component" value="Chromosome 13"/>
</dbReference>
<comment type="caution">
    <text evidence="2">The sequence shown here is derived from an EMBL/GenBank/DDBJ whole genome shotgun (WGS) entry which is preliminary data.</text>
</comment>
<reference evidence="2" key="1">
    <citation type="submission" date="2022-12" db="EMBL/GenBank/DDBJ databases">
        <title>Chromosome-level genome assembly of the bean flower thrips Megalurothrips usitatus.</title>
        <authorList>
            <person name="Ma L."/>
            <person name="Liu Q."/>
            <person name="Li H."/>
            <person name="Cai W."/>
        </authorList>
    </citation>
    <scope>NUCLEOTIDE SEQUENCE</scope>
    <source>
        <strain evidence="2">Cailab_2022a</strain>
    </source>
</reference>
<evidence type="ECO:0000313" key="2">
    <source>
        <dbReference type="EMBL" id="KAJ1521678.1"/>
    </source>
</evidence>
<name>A0AAV7XB60_9NEOP</name>
<dbReference type="AlphaFoldDB" id="A0AAV7XB60"/>
<dbReference type="EMBL" id="JAPTSV010000013">
    <property type="protein sequence ID" value="KAJ1521678.1"/>
    <property type="molecule type" value="Genomic_DNA"/>
</dbReference>
<protein>
    <submittedName>
        <fullName evidence="2">Uncharacterized protein</fullName>
    </submittedName>
</protein>
<feature type="chain" id="PRO_5043574734" evidence="1">
    <location>
        <begin position="23"/>
        <end position="368"/>
    </location>
</feature>
<keyword evidence="3" id="KW-1185">Reference proteome</keyword>
<organism evidence="2 3">
    <name type="scientific">Megalurothrips usitatus</name>
    <name type="common">bean blossom thrips</name>
    <dbReference type="NCBI Taxonomy" id="439358"/>
    <lineage>
        <taxon>Eukaryota</taxon>
        <taxon>Metazoa</taxon>
        <taxon>Ecdysozoa</taxon>
        <taxon>Arthropoda</taxon>
        <taxon>Hexapoda</taxon>
        <taxon>Insecta</taxon>
        <taxon>Pterygota</taxon>
        <taxon>Neoptera</taxon>
        <taxon>Paraneoptera</taxon>
        <taxon>Thysanoptera</taxon>
        <taxon>Terebrantia</taxon>
        <taxon>Thripoidea</taxon>
        <taxon>Thripidae</taxon>
        <taxon>Megalurothrips</taxon>
    </lineage>
</organism>
<feature type="signal peptide" evidence="1">
    <location>
        <begin position="1"/>
        <end position="22"/>
    </location>
</feature>
<dbReference type="PANTHER" id="PTHR31389:SF4">
    <property type="entry name" value="LD39211P"/>
    <property type="match status" value="1"/>
</dbReference>
<evidence type="ECO:0000256" key="1">
    <source>
        <dbReference type="SAM" id="SignalP"/>
    </source>
</evidence>